<organism evidence="2 3">
    <name type="scientific">Cytospora chrysosperma</name>
    <name type="common">Cytospora canker fungus</name>
    <name type="synonym">Sphaeria chrysosperma</name>
    <dbReference type="NCBI Taxonomy" id="252740"/>
    <lineage>
        <taxon>Eukaryota</taxon>
        <taxon>Fungi</taxon>
        <taxon>Dikarya</taxon>
        <taxon>Ascomycota</taxon>
        <taxon>Pezizomycotina</taxon>
        <taxon>Sordariomycetes</taxon>
        <taxon>Sordariomycetidae</taxon>
        <taxon>Diaporthales</taxon>
        <taxon>Cytosporaceae</taxon>
        <taxon>Cytospora</taxon>
    </lineage>
</organism>
<sequence length="360" mass="40545">MKRNSLDFMAGPWPKAFMAAASIQAVIGLTFEAYTFAMFQTHLKPEKPQTDSDTNAQYKTIPTFLTLFIFGFLYELLLVWDALRLKNTIQIIGICIANLALLVYTAIQIDQIHEAVTMLGNINALIGGYVDSNGVQFTATELVWDSVEPFLIAIPIILAVGTIVMSFIAWKLYQVFAWDILKQIGADYRMKKRFLDFQVYIALLKFDFFFFLGFTVQFVVIVNGYSNAELYLTIAAIPVTILILLAAAYFTRHENKLGTWCVIVLYVGGLAYFIFKLVRIYQPGYASWYMPVRKSLTAFAVLAILLLICTITNAFFCVSNFDRGLKAHLLKSSLSEEKGDAGSVDMHHLKPSVATRMTID</sequence>
<evidence type="ECO:0000313" key="3">
    <source>
        <dbReference type="Proteomes" id="UP000284375"/>
    </source>
</evidence>
<dbReference type="AlphaFoldDB" id="A0A423W7I9"/>
<feature type="transmembrane region" description="Helical" evidence="1">
    <location>
        <begin position="61"/>
        <end position="79"/>
    </location>
</feature>
<feature type="transmembrane region" description="Helical" evidence="1">
    <location>
        <begin position="295"/>
        <end position="318"/>
    </location>
</feature>
<evidence type="ECO:0000256" key="1">
    <source>
        <dbReference type="SAM" id="Phobius"/>
    </source>
</evidence>
<feature type="transmembrane region" description="Helical" evidence="1">
    <location>
        <begin position="91"/>
        <end position="109"/>
    </location>
</feature>
<feature type="transmembrane region" description="Helical" evidence="1">
    <location>
        <begin position="257"/>
        <end position="275"/>
    </location>
</feature>
<accession>A0A423W7I9</accession>
<reference evidence="2 3" key="1">
    <citation type="submission" date="2015-09" db="EMBL/GenBank/DDBJ databases">
        <title>Host preference determinants of Valsa canker pathogens revealed by comparative genomics.</title>
        <authorList>
            <person name="Yin Z."/>
            <person name="Huang L."/>
        </authorList>
    </citation>
    <scope>NUCLEOTIDE SEQUENCE [LARGE SCALE GENOMIC DNA]</scope>
    <source>
        <strain evidence="2 3">YSFL</strain>
    </source>
</reference>
<keyword evidence="1" id="KW-1133">Transmembrane helix</keyword>
<dbReference type="Proteomes" id="UP000284375">
    <property type="component" value="Unassembled WGS sequence"/>
</dbReference>
<keyword evidence="1" id="KW-0472">Membrane</keyword>
<keyword evidence="1" id="KW-0812">Transmembrane</keyword>
<feature type="transmembrane region" description="Helical" evidence="1">
    <location>
        <begin position="150"/>
        <end position="173"/>
    </location>
</feature>
<dbReference type="PANTHER" id="PTHR34391">
    <property type="entry name" value="UPF0658 GOLGI APPARATUS MEMBRANE PROTEIN C1952.10C-RELATED"/>
    <property type="match status" value="1"/>
</dbReference>
<comment type="caution">
    <text evidence="2">The sequence shown here is derived from an EMBL/GenBank/DDBJ whole genome shotgun (WGS) entry which is preliminary data.</text>
</comment>
<dbReference type="EMBL" id="LJZO01000011">
    <property type="protein sequence ID" value="ROV99310.1"/>
    <property type="molecule type" value="Genomic_DNA"/>
</dbReference>
<dbReference type="PANTHER" id="PTHR34391:SF1">
    <property type="entry name" value="UPF0658 GOLGI APPARATUS MEMBRANE PROTEIN C1952.10C-RELATED"/>
    <property type="match status" value="1"/>
</dbReference>
<name>A0A423W7I9_CYTCH</name>
<dbReference type="InterPro" id="IPR040410">
    <property type="entry name" value="UPF0658_Golgi"/>
</dbReference>
<protein>
    <submittedName>
        <fullName evidence="2">Uncharacterized protein</fullName>
    </submittedName>
</protein>
<evidence type="ECO:0000313" key="2">
    <source>
        <dbReference type="EMBL" id="ROV99310.1"/>
    </source>
</evidence>
<dbReference type="OrthoDB" id="2448307at2759"/>
<gene>
    <name evidence="2" type="ORF">VSDG_03900</name>
</gene>
<feature type="transmembrane region" description="Helical" evidence="1">
    <location>
        <begin position="230"/>
        <end position="250"/>
    </location>
</feature>
<keyword evidence="3" id="KW-1185">Reference proteome</keyword>
<proteinExistence type="predicted"/>
<feature type="transmembrane region" description="Helical" evidence="1">
    <location>
        <begin position="199"/>
        <end position="224"/>
    </location>
</feature>
<dbReference type="GO" id="GO:0005794">
    <property type="term" value="C:Golgi apparatus"/>
    <property type="evidence" value="ECO:0007669"/>
    <property type="project" value="TreeGrafter"/>
</dbReference>